<dbReference type="GO" id="GO:0000139">
    <property type="term" value="C:Golgi membrane"/>
    <property type="evidence" value="ECO:0007669"/>
    <property type="project" value="InterPro"/>
</dbReference>
<dbReference type="GO" id="GO:0048280">
    <property type="term" value="P:vesicle fusion with Golgi apparatus"/>
    <property type="evidence" value="ECO:0007669"/>
    <property type="project" value="InterPro"/>
</dbReference>
<evidence type="ECO:0008006" key="10">
    <source>
        <dbReference type="Google" id="ProtNLM"/>
    </source>
</evidence>
<comment type="subcellular location">
    <subcellularLocation>
        <location evidence="1">Golgi apparatus</location>
    </subcellularLocation>
</comment>
<name>A0A9Q8ZE00_CURCL</name>
<dbReference type="InterPro" id="IPR006955">
    <property type="entry name" value="Uso1_p115_C"/>
</dbReference>
<dbReference type="EMBL" id="CP089280">
    <property type="protein sequence ID" value="USP81552.1"/>
    <property type="molecule type" value="Genomic_DNA"/>
</dbReference>
<dbReference type="GO" id="GO:0048211">
    <property type="term" value="P:Golgi vesicle docking"/>
    <property type="evidence" value="ECO:0007669"/>
    <property type="project" value="TreeGrafter"/>
</dbReference>
<keyword evidence="9" id="KW-1185">Reference proteome</keyword>
<sequence>MMRVLEANAPPKQTATDTISTLSGRLTSATLLEDRRAAILGLRSFAKEYPASVASGALRGLITSLTKDGDDVDTIKVVLETLLMLFHPDENSPEASEEIALWLADQFSQRQDNITLLVDLLETPDFYSRLYSLQLIRAISQARPQRTQECVLTAPGGIERLVATLDDPRDAVRNESLVVLTDLARSSPELQKLFVFEDAFTKIFNLIHADGGLTQGGVVVQDCLSLLAALIRFNVSNQTNIREMGHVARFAALLPGGKKPKKPRSNVEGEDDWVSPQSDKNIWGLLAIMRMFLVKGSPGTLQNQNVFQQHGLVRQLLNIAFDPATAMPIKIEALNTCADLIRGNARIQEDFAQEQVRPIVEPATNGVASPNGTAQVYVIEALLNLVLSPAPNEFFDLRNAGCECIKAYFYNHLQIQGHFLNRAIGGHEGGDETANALTILMAGPQVPPTGDPYRIWFAAVLVYHLIFDDYQAKNTLMQVKEGDAESGEEVVTCIQTLTANLIASLQLGEDERISIAYLMLLIGWLYEDASAVDDFLAEASSLQSLVQAVLTPGEDRVLIRGLCAALLGVVYEFSTRDSPVPRRELQPILTSKLGRDKYLDAITGLRHHPLVRDFEVLPRNGGGGSSLPDVFFDESFIDFLKDNFSRLSRAIDRNPNIEQHQSHDGVDRDVVDALRGERDEKEQTIQELRAQLMTLEQKIDNEQAEHRKTQQSAEEQRATLKRINDKLHDDLDKEIANKDREHRQTMLDTENRYNLQIVALNNKLQQATKDANLAVAKVRQEYDDKLHDANRIRAELESRLAASDKARQEALEKIRGLEQAVSQTRSEVAAITESLRNAQSHVQKSEGEIKRLKEERDTQIKKLEGEKDAQIKKLQEEKDAQIKKLQEEKEAQVKQLQEDKEANSKQVKSDKDALQSTVDKLKKENQDLKTKVQDQTWKVKDAEEKLRKAESGAKSTKEKEIKDLQEKLRKAQEIEKEKTTELEDLIMVLSDLEEKRSKDKERLKALGQEVSDDEEDDDEDDDDDDDDEDDDEEDDSDEDEEEEKK</sequence>
<dbReference type="SUPFAM" id="SSF48371">
    <property type="entry name" value="ARM repeat"/>
    <property type="match status" value="1"/>
</dbReference>
<feature type="compositionally biased region" description="Acidic residues" evidence="5">
    <location>
        <begin position="1010"/>
        <end position="1045"/>
    </location>
</feature>
<proteinExistence type="predicted"/>
<dbReference type="PANTHER" id="PTHR10013:SF0">
    <property type="entry name" value="GENERAL VESICULAR TRANSPORT FACTOR P115"/>
    <property type="match status" value="1"/>
</dbReference>
<dbReference type="VEuPathDB" id="FungiDB:yc1106_08826"/>
<evidence type="ECO:0000256" key="3">
    <source>
        <dbReference type="ARBA" id="ARBA00023054"/>
    </source>
</evidence>
<evidence type="ECO:0000259" key="6">
    <source>
        <dbReference type="Pfam" id="PF04869"/>
    </source>
</evidence>
<evidence type="ECO:0000256" key="2">
    <source>
        <dbReference type="ARBA" id="ARBA00023034"/>
    </source>
</evidence>
<evidence type="ECO:0000256" key="1">
    <source>
        <dbReference type="ARBA" id="ARBA00004555"/>
    </source>
</evidence>
<dbReference type="GO" id="GO:0006886">
    <property type="term" value="P:intracellular protein transport"/>
    <property type="evidence" value="ECO:0007669"/>
    <property type="project" value="InterPro"/>
</dbReference>
<dbReference type="Gene3D" id="1.25.10.10">
    <property type="entry name" value="Leucine-rich Repeat Variant"/>
    <property type="match status" value="1"/>
</dbReference>
<dbReference type="Pfam" id="PF04871">
    <property type="entry name" value="Uso1_p115_C"/>
    <property type="match status" value="1"/>
</dbReference>
<dbReference type="GO" id="GO:0006888">
    <property type="term" value="P:endoplasmic reticulum to Golgi vesicle-mediated transport"/>
    <property type="evidence" value="ECO:0007669"/>
    <property type="project" value="TreeGrafter"/>
</dbReference>
<feature type="domain" description="Vesicle tethering protein Uso1/P115-like head" evidence="6">
    <location>
        <begin position="344"/>
        <end position="651"/>
    </location>
</feature>
<dbReference type="InterPro" id="IPR016024">
    <property type="entry name" value="ARM-type_fold"/>
</dbReference>
<keyword evidence="2" id="KW-0333">Golgi apparatus</keyword>
<reference evidence="8" key="1">
    <citation type="submission" date="2021-12" db="EMBL/GenBank/DDBJ databases">
        <title>Curvularia clavata genome.</title>
        <authorList>
            <person name="Cao Y."/>
        </authorList>
    </citation>
    <scope>NUCLEOTIDE SEQUENCE</scope>
    <source>
        <strain evidence="8">Yc1106</strain>
    </source>
</reference>
<dbReference type="InterPro" id="IPR006953">
    <property type="entry name" value="Vesicle_Uso1_P115_head"/>
</dbReference>
<feature type="region of interest" description="Disordered" evidence="5">
    <location>
        <begin position="893"/>
        <end position="961"/>
    </location>
</feature>
<dbReference type="GO" id="GO:0012507">
    <property type="term" value="C:ER to Golgi transport vesicle membrane"/>
    <property type="evidence" value="ECO:0007669"/>
    <property type="project" value="TreeGrafter"/>
</dbReference>
<keyword evidence="3 4" id="KW-0175">Coiled coil</keyword>
<dbReference type="InterPro" id="IPR024095">
    <property type="entry name" value="Vesicle_P115"/>
</dbReference>
<feature type="region of interest" description="Disordered" evidence="5">
    <location>
        <begin position="991"/>
        <end position="1045"/>
    </location>
</feature>
<organism evidence="8 9">
    <name type="scientific">Curvularia clavata</name>
    <dbReference type="NCBI Taxonomy" id="95742"/>
    <lineage>
        <taxon>Eukaryota</taxon>
        <taxon>Fungi</taxon>
        <taxon>Dikarya</taxon>
        <taxon>Ascomycota</taxon>
        <taxon>Pezizomycotina</taxon>
        <taxon>Dothideomycetes</taxon>
        <taxon>Pleosporomycetidae</taxon>
        <taxon>Pleosporales</taxon>
        <taxon>Pleosporineae</taxon>
        <taxon>Pleosporaceae</taxon>
        <taxon>Curvularia</taxon>
    </lineage>
</organism>
<dbReference type="InterPro" id="IPR011989">
    <property type="entry name" value="ARM-like"/>
</dbReference>
<feature type="compositionally biased region" description="Basic and acidic residues" evidence="5">
    <location>
        <begin position="992"/>
        <end position="1004"/>
    </location>
</feature>
<dbReference type="OrthoDB" id="198977at2759"/>
<protein>
    <recommendedName>
        <fullName evidence="10">Intracellular protein transport protein</fullName>
    </recommendedName>
</protein>
<gene>
    <name evidence="8" type="ORF">yc1106_08826</name>
</gene>
<dbReference type="GO" id="GO:0005783">
    <property type="term" value="C:endoplasmic reticulum"/>
    <property type="evidence" value="ECO:0007669"/>
    <property type="project" value="TreeGrafter"/>
</dbReference>
<evidence type="ECO:0000313" key="8">
    <source>
        <dbReference type="EMBL" id="USP81552.1"/>
    </source>
</evidence>
<dbReference type="PANTHER" id="PTHR10013">
    <property type="entry name" value="GENERAL VESICULAR TRANSPORT FACTOR P115"/>
    <property type="match status" value="1"/>
</dbReference>
<evidence type="ECO:0000259" key="7">
    <source>
        <dbReference type="Pfam" id="PF04871"/>
    </source>
</evidence>
<dbReference type="AlphaFoldDB" id="A0A9Q8ZE00"/>
<dbReference type="GO" id="GO:0005795">
    <property type="term" value="C:Golgi stack"/>
    <property type="evidence" value="ECO:0007669"/>
    <property type="project" value="TreeGrafter"/>
</dbReference>
<evidence type="ECO:0000256" key="4">
    <source>
        <dbReference type="SAM" id="Coils"/>
    </source>
</evidence>
<dbReference type="Proteomes" id="UP001056012">
    <property type="component" value="Chromosome 7"/>
</dbReference>
<evidence type="ECO:0000313" key="9">
    <source>
        <dbReference type="Proteomes" id="UP001056012"/>
    </source>
</evidence>
<feature type="coiled-coil region" evidence="4">
    <location>
        <begin position="671"/>
        <end position="726"/>
    </location>
</feature>
<accession>A0A9Q8ZE00</accession>
<evidence type="ECO:0000256" key="5">
    <source>
        <dbReference type="SAM" id="MobiDB-lite"/>
    </source>
</evidence>
<dbReference type="Pfam" id="PF04869">
    <property type="entry name" value="Uso1_p115_head"/>
    <property type="match status" value="1"/>
</dbReference>
<feature type="domain" description="Uso1/p115-like vesicle tethering protein C-terminal" evidence="7">
    <location>
        <begin position="911"/>
        <end position="1026"/>
    </location>
</feature>
<dbReference type="FunFam" id="1.25.10.10:FF:000296">
    <property type="entry name" value="Related to transport protein USO1"/>
    <property type="match status" value="1"/>
</dbReference>